<evidence type="ECO:0000313" key="3">
    <source>
        <dbReference type="EMBL" id="QTA89769.1"/>
    </source>
</evidence>
<accession>A0A975BRA0</accession>
<gene>
    <name evidence="3" type="ORF">dnm_058260</name>
</gene>
<keyword evidence="1" id="KW-0175">Coiled coil</keyword>
<dbReference type="Gene3D" id="2.30.30.40">
    <property type="entry name" value="SH3 Domains"/>
    <property type="match status" value="1"/>
</dbReference>
<dbReference type="InterPro" id="IPR018771">
    <property type="entry name" value="PocR_dom"/>
</dbReference>
<dbReference type="Proteomes" id="UP000663722">
    <property type="component" value="Chromosome"/>
</dbReference>
<dbReference type="EMBL" id="CP061800">
    <property type="protein sequence ID" value="QTA89769.1"/>
    <property type="molecule type" value="Genomic_DNA"/>
</dbReference>
<evidence type="ECO:0000256" key="1">
    <source>
        <dbReference type="SAM" id="Coils"/>
    </source>
</evidence>
<proteinExistence type="predicted"/>
<name>A0A975BRA0_9BACT</name>
<dbReference type="PANTHER" id="PTHR22617">
    <property type="entry name" value="CHEMOTAXIS SENSOR HISTIDINE KINASE-RELATED"/>
    <property type="match status" value="1"/>
</dbReference>
<dbReference type="Pfam" id="PF10114">
    <property type="entry name" value="PocR"/>
    <property type="match status" value="1"/>
</dbReference>
<organism evidence="3 4">
    <name type="scientific">Desulfonema magnum</name>
    <dbReference type="NCBI Taxonomy" id="45655"/>
    <lineage>
        <taxon>Bacteria</taxon>
        <taxon>Pseudomonadati</taxon>
        <taxon>Thermodesulfobacteriota</taxon>
        <taxon>Desulfobacteria</taxon>
        <taxon>Desulfobacterales</taxon>
        <taxon>Desulfococcaceae</taxon>
        <taxon>Desulfonema</taxon>
    </lineage>
</organism>
<dbReference type="RefSeq" id="WP_207678250.1">
    <property type="nucleotide sequence ID" value="NZ_CP061800.1"/>
</dbReference>
<dbReference type="KEGG" id="dmm:dnm_058260"/>
<dbReference type="SUPFAM" id="SSF50341">
    <property type="entry name" value="CheW-like"/>
    <property type="match status" value="1"/>
</dbReference>
<dbReference type="InterPro" id="IPR039315">
    <property type="entry name" value="CheW"/>
</dbReference>
<feature type="domain" description="CheW-like" evidence="2">
    <location>
        <begin position="223"/>
        <end position="372"/>
    </location>
</feature>
<evidence type="ECO:0000313" key="4">
    <source>
        <dbReference type="Proteomes" id="UP000663722"/>
    </source>
</evidence>
<dbReference type="PANTHER" id="PTHR22617:SF23">
    <property type="entry name" value="CHEMOTAXIS PROTEIN CHEW"/>
    <property type="match status" value="1"/>
</dbReference>
<reference evidence="3" key="1">
    <citation type="journal article" date="2021" name="Microb. Physiol.">
        <title>Proteogenomic Insights into the Physiology of Marine, Sulfate-Reducing, Filamentous Desulfonema limicola and Desulfonema magnum.</title>
        <authorList>
            <person name="Schnaars V."/>
            <person name="Wohlbrand L."/>
            <person name="Scheve S."/>
            <person name="Hinrichs C."/>
            <person name="Reinhardt R."/>
            <person name="Rabus R."/>
        </authorList>
    </citation>
    <scope>NUCLEOTIDE SEQUENCE</scope>
    <source>
        <strain evidence="3">4be13</strain>
    </source>
</reference>
<keyword evidence="4" id="KW-1185">Reference proteome</keyword>
<dbReference type="GO" id="GO:0007165">
    <property type="term" value="P:signal transduction"/>
    <property type="evidence" value="ECO:0007669"/>
    <property type="project" value="InterPro"/>
</dbReference>
<dbReference type="InterPro" id="IPR002545">
    <property type="entry name" value="CheW-lke_dom"/>
</dbReference>
<sequence length="382" mass="43187">MKYKFSDLIDVDKFQKLMESFTEATGATTAIIDTDGTVLVASGWKDICTKFHRVHPETARRCTESDTALAGQLDKGEKYNVYECLNGLVDVAVPVVIEGEHVGNLFTGQFFFEPPDTEFFRKQASKYDFDEASYLKALSEVPVFSRDQIKRTMNYLSHLAELVGETGLTQKRQMETNEALRSSREKYKQVAENLRKEIAEREKAEKEILRLNEEFEQRIKKKEGKYLIFTLAGEAYGINILKIREIIGMMPITPVPSASDVVKGVINLRGRVIPVTDLRLKLSIEATDYTERTCIIVTEITQQNKDAEDIQSRMGIVVDSVSEVLNIKGKDIEDAPILSSDADTEYIFGMTKTEGEVKVLLDIDKILRHETISELCEVARAC</sequence>
<feature type="coiled-coil region" evidence="1">
    <location>
        <begin position="177"/>
        <end position="225"/>
    </location>
</feature>
<dbReference type="GO" id="GO:0005829">
    <property type="term" value="C:cytosol"/>
    <property type="evidence" value="ECO:0007669"/>
    <property type="project" value="TreeGrafter"/>
</dbReference>
<dbReference type="Pfam" id="PF01584">
    <property type="entry name" value="CheW"/>
    <property type="match status" value="1"/>
</dbReference>
<evidence type="ECO:0000259" key="2">
    <source>
        <dbReference type="PROSITE" id="PS50851"/>
    </source>
</evidence>
<dbReference type="SMART" id="SM00260">
    <property type="entry name" value="CheW"/>
    <property type="match status" value="1"/>
</dbReference>
<dbReference type="InterPro" id="IPR036061">
    <property type="entry name" value="CheW-like_dom_sf"/>
</dbReference>
<dbReference type="PROSITE" id="PS50851">
    <property type="entry name" value="CHEW"/>
    <property type="match status" value="1"/>
</dbReference>
<dbReference type="Gene3D" id="2.40.50.180">
    <property type="entry name" value="CheA-289, Domain 4"/>
    <property type="match status" value="1"/>
</dbReference>
<dbReference type="GO" id="GO:0006935">
    <property type="term" value="P:chemotaxis"/>
    <property type="evidence" value="ECO:0007669"/>
    <property type="project" value="InterPro"/>
</dbReference>
<protein>
    <submittedName>
        <fullName evidence="3">Chemotaxis protein CheW domain-containing protein, PocR domain-containing</fullName>
    </submittedName>
</protein>
<dbReference type="AlphaFoldDB" id="A0A975BRA0"/>
<dbReference type="CDD" id="cd00732">
    <property type="entry name" value="CheW"/>
    <property type="match status" value="1"/>
</dbReference>